<dbReference type="KEGG" id="vsh:BSZ05_18710"/>
<evidence type="ECO:0000256" key="1">
    <source>
        <dbReference type="ARBA" id="ARBA00000223"/>
    </source>
</evidence>
<comment type="catalytic activity">
    <reaction evidence="3">
        <text>alpha-L-fucose = beta-L-fucose</text>
        <dbReference type="Rhea" id="RHEA:25580"/>
        <dbReference type="ChEBI" id="CHEBI:42548"/>
        <dbReference type="ChEBI" id="CHEBI:42589"/>
        <dbReference type="EC" id="5.1.3.29"/>
    </reaction>
</comment>
<dbReference type="InterPro" id="IPR007721">
    <property type="entry name" value="RbsD_FucU"/>
</dbReference>
<evidence type="ECO:0000256" key="3">
    <source>
        <dbReference type="ARBA" id="ARBA00036324"/>
    </source>
</evidence>
<reference evidence="5" key="1">
    <citation type="submission" date="2016-12" db="EMBL/GenBank/DDBJ databases">
        <title>Comparative genomic analysis reveals the diversity, evolution, and environmental adaptation strategies of the genus Vibrio.</title>
        <authorList>
            <person name="Lin H."/>
            <person name="Wang X."/>
            <person name="Zhang X.-H."/>
        </authorList>
    </citation>
    <scope>NUCLEOTIDE SEQUENCE [LARGE SCALE GENOMIC DNA]</scope>
    <source>
        <strain evidence="5">QT6D1</strain>
    </source>
</reference>
<proteinExistence type="predicted"/>
<dbReference type="Gene3D" id="3.40.1650.10">
    <property type="entry name" value="RbsD-like domain"/>
    <property type="match status" value="1"/>
</dbReference>
<dbReference type="GO" id="GO:0036373">
    <property type="term" value="F:L-fucose mutarotase activity"/>
    <property type="evidence" value="ECO:0007669"/>
    <property type="project" value="UniProtKB-EC"/>
</dbReference>
<dbReference type="InterPro" id="IPR050443">
    <property type="entry name" value="RbsD/FucU_mutarotase"/>
</dbReference>
<dbReference type="PANTHER" id="PTHR31690">
    <property type="entry name" value="FUCOSE MUTAROTASE"/>
    <property type="match status" value="1"/>
</dbReference>
<protein>
    <submittedName>
        <fullName evidence="4">Fucose isomerase</fullName>
    </submittedName>
</protein>
<dbReference type="PANTHER" id="PTHR31690:SF4">
    <property type="entry name" value="FUCOSE MUTAROTASE"/>
    <property type="match status" value="1"/>
</dbReference>
<dbReference type="GO" id="GO:0042806">
    <property type="term" value="F:fucose binding"/>
    <property type="evidence" value="ECO:0007669"/>
    <property type="project" value="TreeGrafter"/>
</dbReference>
<dbReference type="EMBL" id="CP018309">
    <property type="protein sequence ID" value="ASI91869.1"/>
    <property type="molecule type" value="Genomic_DNA"/>
</dbReference>
<comment type="catalytic activity">
    <reaction evidence="1">
        <text>beta-D-ribopyranose = beta-D-ribofuranose</text>
        <dbReference type="Rhea" id="RHEA:25432"/>
        <dbReference type="ChEBI" id="CHEBI:27476"/>
        <dbReference type="ChEBI" id="CHEBI:47002"/>
        <dbReference type="EC" id="5.4.99.62"/>
    </reaction>
</comment>
<dbReference type="GO" id="GO:0006004">
    <property type="term" value="P:fucose metabolic process"/>
    <property type="evidence" value="ECO:0007669"/>
    <property type="project" value="TreeGrafter"/>
</dbReference>
<name>A0AAN1FJM6_9VIBR</name>
<dbReference type="GO" id="GO:0062193">
    <property type="term" value="F:D-ribose pyranase activity"/>
    <property type="evidence" value="ECO:0007669"/>
    <property type="project" value="UniProtKB-EC"/>
</dbReference>
<dbReference type="Pfam" id="PF05025">
    <property type="entry name" value="RbsD_FucU"/>
    <property type="match status" value="1"/>
</dbReference>
<gene>
    <name evidence="4" type="ORF">BSZ05_18710</name>
</gene>
<dbReference type="AlphaFoldDB" id="A0AAN1FJM6"/>
<sequence length="142" mass="16027">MLKTIPPIISPELMKTLMEMGHGDKIVLADANFPVVSNAKHVIRADGHSIPELLDAILSLMPLDDYIEKPTCVMEPIAANQIPEVWSQYETIINKHEKFKGWEYKERFAFYEEAKTCFAIVATSERALKANVILTKGVIRQA</sequence>
<evidence type="ECO:0000256" key="2">
    <source>
        <dbReference type="ARBA" id="ARBA00023235"/>
    </source>
</evidence>
<organism evidence="4 5">
    <name type="scientific">Vibrio mediterranei</name>
    <dbReference type="NCBI Taxonomy" id="689"/>
    <lineage>
        <taxon>Bacteria</taxon>
        <taxon>Pseudomonadati</taxon>
        <taxon>Pseudomonadota</taxon>
        <taxon>Gammaproteobacteria</taxon>
        <taxon>Vibrionales</taxon>
        <taxon>Vibrionaceae</taxon>
        <taxon>Vibrio</taxon>
    </lineage>
</organism>
<evidence type="ECO:0000313" key="4">
    <source>
        <dbReference type="EMBL" id="ASI91869.1"/>
    </source>
</evidence>
<evidence type="ECO:0000313" key="5">
    <source>
        <dbReference type="Proteomes" id="UP000197092"/>
    </source>
</evidence>
<accession>A0AAN1FJM6</accession>
<dbReference type="InterPro" id="IPR023750">
    <property type="entry name" value="RbsD-like_sf"/>
</dbReference>
<dbReference type="SUPFAM" id="SSF102546">
    <property type="entry name" value="RbsD-like"/>
    <property type="match status" value="1"/>
</dbReference>
<dbReference type="Proteomes" id="UP000197092">
    <property type="component" value="Chromosome 2"/>
</dbReference>
<keyword evidence="2 4" id="KW-0413">Isomerase</keyword>
<dbReference type="RefSeq" id="WP_088877940.1">
    <property type="nucleotide sequence ID" value="NZ_CP018309.1"/>
</dbReference>